<protein>
    <submittedName>
        <fullName evidence="2">Uncharacterized protein</fullName>
    </submittedName>
</protein>
<proteinExistence type="predicted"/>
<sequence length="721" mass="80160">MTEPKQILFLERVLFVFDVTKRKAGKAQVLRMSQETWNQECDVACLMGSVIEEMERFRDSKNVLCFPAETIKTVRNHFIEGDYYEELKNQVSMLDPYFKLDHLAVWNEHLPQLKEDESTLVKADGALDKMHSDHNRLLFDADSLALARDATQLAGLYRQQAQGERAQRLAKVAALSPLQESAQLLTGESLPCTVIESLLAESSVGEKLGVLNLSAYEGSLELATMKWHLDHPDRTITSLSVSTDMGLTAYTEKTVALAVMSIDIDKCSLKMASITVDDKLKGWARFKVHLSNEVRAKHLSDPLFAPKWRELILDFDSKFCGSGVEPSSAIVPAEDTAAESGPAPWTSGPSSLEELLDQFLVACHEDLEIDEKEWLIAHGKSTFMKADRAAKLIRENTDLDAMLDRSPEAATTPSGSIEPEEVPEEVESENALDSEEELSSGGGNSPTLRLGESPPPKKGKKTQNTKKPEPTPKDAGEGEAEEAAAGTMRDLFWQVVHQKQREIKRDNPELSAREVLKLAKMAQGFVKFFDHSPQTIPNYGVTLEVLDASPVLVRPLELMHFPRLEEGTWCPLTRFLRGRPSAEPDRRTPEELEVSSEEVTEAPGEALHIRSLAGKLVFSAPKKGLGHLVDVLHECAKQMRTSPRRLELVMGTEKLSKEAEFQKALEEEDALELLALVGPEPAPEADQPREAIPEEVPGEHRDGSCTFQKALKMMMSKSRPK</sequence>
<evidence type="ECO:0000313" key="2">
    <source>
        <dbReference type="EMBL" id="CAK9084027.1"/>
    </source>
</evidence>
<dbReference type="Proteomes" id="UP001642464">
    <property type="component" value="Unassembled WGS sequence"/>
</dbReference>
<keyword evidence="3" id="KW-1185">Reference proteome</keyword>
<gene>
    <name evidence="2" type="ORF">SCF082_LOCUS39876</name>
</gene>
<feature type="compositionally biased region" description="Acidic residues" evidence="1">
    <location>
        <begin position="418"/>
        <end position="438"/>
    </location>
</feature>
<evidence type="ECO:0000313" key="3">
    <source>
        <dbReference type="Proteomes" id="UP001642464"/>
    </source>
</evidence>
<feature type="region of interest" description="Disordered" evidence="1">
    <location>
        <begin position="680"/>
        <end position="703"/>
    </location>
</feature>
<reference evidence="2 3" key="1">
    <citation type="submission" date="2024-02" db="EMBL/GenBank/DDBJ databases">
        <authorList>
            <person name="Chen Y."/>
            <person name="Shah S."/>
            <person name="Dougan E. K."/>
            <person name="Thang M."/>
            <person name="Chan C."/>
        </authorList>
    </citation>
    <scope>NUCLEOTIDE SEQUENCE [LARGE SCALE GENOMIC DNA]</scope>
</reference>
<dbReference type="EMBL" id="CAXAMM010039129">
    <property type="protein sequence ID" value="CAK9084027.1"/>
    <property type="molecule type" value="Genomic_DNA"/>
</dbReference>
<feature type="compositionally biased region" description="Basic and acidic residues" evidence="1">
    <location>
        <begin position="466"/>
        <end position="476"/>
    </location>
</feature>
<feature type="compositionally biased region" description="Basic and acidic residues" evidence="1">
    <location>
        <begin position="686"/>
        <end position="703"/>
    </location>
</feature>
<feature type="region of interest" description="Disordered" evidence="1">
    <location>
        <begin position="399"/>
        <end position="485"/>
    </location>
</feature>
<name>A0ABP0Q710_9DINO</name>
<comment type="caution">
    <text evidence="2">The sequence shown here is derived from an EMBL/GenBank/DDBJ whole genome shotgun (WGS) entry which is preliminary data.</text>
</comment>
<accession>A0ABP0Q710</accession>
<evidence type="ECO:0000256" key="1">
    <source>
        <dbReference type="SAM" id="MobiDB-lite"/>
    </source>
</evidence>
<organism evidence="2 3">
    <name type="scientific">Durusdinium trenchii</name>
    <dbReference type="NCBI Taxonomy" id="1381693"/>
    <lineage>
        <taxon>Eukaryota</taxon>
        <taxon>Sar</taxon>
        <taxon>Alveolata</taxon>
        <taxon>Dinophyceae</taxon>
        <taxon>Suessiales</taxon>
        <taxon>Symbiodiniaceae</taxon>
        <taxon>Durusdinium</taxon>
    </lineage>
</organism>